<dbReference type="InterPro" id="IPR025714">
    <property type="entry name" value="Methyltranfer_dom"/>
</dbReference>
<keyword evidence="1" id="KW-0620">Polyamine biosynthesis</keyword>
<dbReference type="SUPFAM" id="SSF53335">
    <property type="entry name" value="S-adenosyl-L-methionine-dependent methyltransferases"/>
    <property type="match status" value="1"/>
</dbReference>
<evidence type="ECO:0000259" key="2">
    <source>
        <dbReference type="Pfam" id="PF13847"/>
    </source>
</evidence>
<keyword evidence="3" id="KW-0489">Methyltransferase</keyword>
<comment type="caution">
    <text evidence="3">The sequence shown here is derived from an EMBL/GenBank/DDBJ whole genome shotgun (WGS) entry which is preliminary data.</text>
</comment>
<dbReference type="EMBL" id="JAPDDR010000001">
    <property type="protein sequence ID" value="MCW1911949.1"/>
    <property type="molecule type" value="Genomic_DNA"/>
</dbReference>
<evidence type="ECO:0000256" key="1">
    <source>
        <dbReference type="ARBA" id="ARBA00023115"/>
    </source>
</evidence>
<dbReference type="InterPro" id="IPR029063">
    <property type="entry name" value="SAM-dependent_MTases_sf"/>
</dbReference>
<keyword evidence="4" id="KW-1185">Reference proteome</keyword>
<dbReference type="Gene3D" id="3.40.50.150">
    <property type="entry name" value="Vaccinia Virus protein VP39"/>
    <property type="match status" value="1"/>
</dbReference>
<organism evidence="3 4">
    <name type="scientific">Luteolibacter rhizosphaerae</name>
    <dbReference type="NCBI Taxonomy" id="2989719"/>
    <lineage>
        <taxon>Bacteria</taxon>
        <taxon>Pseudomonadati</taxon>
        <taxon>Verrucomicrobiota</taxon>
        <taxon>Verrucomicrobiia</taxon>
        <taxon>Verrucomicrobiales</taxon>
        <taxon>Verrucomicrobiaceae</taxon>
        <taxon>Luteolibacter</taxon>
    </lineage>
</organism>
<gene>
    <name evidence="3" type="ORF">OJ996_00080</name>
</gene>
<dbReference type="Pfam" id="PF13847">
    <property type="entry name" value="Methyltransf_31"/>
    <property type="match status" value="1"/>
</dbReference>
<keyword evidence="3" id="KW-0808">Transferase</keyword>
<dbReference type="PANTHER" id="PTHR43317">
    <property type="entry name" value="THERMOSPERMINE SYNTHASE ACAULIS5"/>
    <property type="match status" value="1"/>
</dbReference>
<name>A0ABT3FX82_9BACT</name>
<dbReference type="GO" id="GO:0032259">
    <property type="term" value="P:methylation"/>
    <property type="evidence" value="ECO:0007669"/>
    <property type="project" value="UniProtKB-KW"/>
</dbReference>
<protein>
    <submittedName>
        <fullName evidence="3">Methyltransferase domain-containing protein</fullName>
    </submittedName>
</protein>
<sequence>MPLRCHAIVDTAHQQVQIWKSEKQCEFRVAGAIHAWWHEKKFLTGLAWDNLAAAALLRPGGPPQSILMLGLAGGTAMRILRQLLPDCRLVAVDIDSEIVALAELNMHLDKLGIEVHLADAYEWIARCKERFDVVIDDVYLAGRDDVFRPGKSDAKQINALKRLLKPGGILLANLVNGSGHRAMQIRTRAAFREGFPVVRSVTTPASLNETLAGGAEVLPPSALAGWEAVLPESSDRKLWKKIRVRRLTSAPKS</sequence>
<feature type="domain" description="Methyltransferase" evidence="2">
    <location>
        <begin position="73"/>
        <end position="176"/>
    </location>
</feature>
<evidence type="ECO:0000313" key="4">
    <source>
        <dbReference type="Proteomes" id="UP001165653"/>
    </source>
</evidence>
<dbReference type="CDD" id="cd02440">
    <property type="entry name" value="AdoMet_MTases"/>
    <property type="match status" value="1"/>
</dbReference>
<proteinExistence type="predicted"/>
<dbReference type="PANTHER" id="PTHR43317:SF1">
    <property type="entry name" value="THERMOSPERMINE SYNTHASE ACAULIS5"/>
    <property type="match status" value="1"/>
</dbReference>
<evidence type="ECO:0000313" key="3">
    <source>
        <dbReference type="EMBL" id="MCW1911949.1"/>
    </source>
</evidence>
<reference evidence="3" key="1">
    <citation type="submission" date="2022-10" db="EMBL/GenBank/DDBJ databases">
        <title>Luteolibacter sp. GHJ8, whole genome shotgun sequencing project.</title>
        <authorList>
            <person name="Zhao G."/>
            <person name="Shen L."/>
        </authorList>
    </citation>
    <scope>NUCLEOTIDE SEQUENCE</scope>
    <source>
        <strain evidence="3">GHJ8</strain>
    </source>
</reference>
<dbReference type="Proteomes" id="UP001165653">
    <property type="component" value="Unassembled WGS sequence"/>
</dbReference>
<dbReference type="GO" id="GO:0008168">
    <property type="term" value="F:methyltransferase activity"/>
    <property type="evidence" value="ECO:0007669"/>
    <property type="project" value="UniProtKB-KW"/>
</dbReference>
<dbReference type="RefSeq" id="WP_264509882.1">
    <property type="nucleotide sequence ID" value="NZ_JAPDDR010000001.1"/>
</dbReference>
<accession>A0ABT3FX82</accession>